<dbReference type="InterPro" id="IPR001765">
    <property type="entry name" value="Carbonic_anhydrase"/>
</dbReference>
<evidence type="ECO:0000256" key="7">
    <source>
        <dbReference type="PIRSR" id="PIRSR601765-1"/>
    </source>
</evidence>
<evidence type="ECO:0000256" key="4">
    <source>
        <dbReference type="ARBA" id="ARBA00022833"/>
    </source>
</evidence>
<evidence type="ECO:0000256" key="3">
    <source>
        <dbReference type="ARBA" id="ARBA00022723"/>
    </source>
</evidence>
<evidence type="ECO:0000256" key="1">
    <source>
        <dbReference type="ARBA" id="ARBA00006217"/>
    </source>
</evidence>
<dbReference type="Proteomes" id="UP000069902">
    <property type="component" value="Chromosome cPNK"/>
</dbReference>
<keyword evidence="10" id="KW-1185">Reference proteome</keyword>
<dbReference type="PANTHER" id="PTHR11002:SF76">
    <property type="entry name" value="CARBONIC ANHYDRASE"/>
    <property type="match status" value="1"/>
</dbReference>
<accession>A0A0U5JIE8</accession>
<dbReference type="PANTHER" id="PTHR11002">
    <property type="entry name" value="CARBONIC ANHYDRASE"/>
    <property type="match status" value="1"/>
</dbReference>
<gene>
    <name evidence="9" type="primary">cynt5</name>
    <name evidence="9" type="ORF">PNK_2164</name>
</gene>
<comment type="catalytic activity">
    <reaction evidence="6">
        <text>hydrogencarbonate + H(+) = CO2 + H2O</text>
        <dbReference type="Rhea" id="RHEA:10748"/>
        <dbReference type="ChEBI" id="CHEBI:15377"/>
        <dbReference type="ChEBI" id="CHEBI:15378"/>
        <dbReference type="ChEBI" id="CHEBI:16526"/>
        <dbReference type="ChEBI" id="CHEBI:17544"/>
        <dbReference type="EC" id="4.2.1.1"/>
    </reaction>
</comment>
<comment type="similarity">
    <text evidence="1">Belongs to the beta-class carbonic anhydrase family.</text>
</comment>
<dbReference type="KEGG" id="pnl:PNK_2164"/>
<dbReference type="InterPro" id="IPR036874">
    <property type="entry name" value="Carbonic_anhydrase_sf"/>
</dbReference>
<dbReference type="EMBL" id="LN879502">
    <property type="protein sequence ID" value="CUI17765.1"/>
    <property type="molecule type" value="Genomic_DNA"/>
</dbReference>
<dbReference type="Pfam" id="PF00484">
    <property type="entry name" value="Pro_CA"/>
    <property type="match status" value="1"/>
</dbReference>
<dbReference type="GO" id="GO:0008270">
    <property type="term" value="F:zinc ion binding"/>
    <property type="evidence" value="ECO:0007669"/>
    <property type="project" value="InterPro"/>
</dbReference>
<reference evidence="10" key="1">
    <citation type="submission" date="2015-09" db="EMBL/GenBank/DDBJ databases">
        <authorList>
            <person name="Bertelli C."/>
        </authorList>
    </citation>
    <scope>NUCLEOTIDE SEQUENCE [LARGE SCALE GENOMIC DNA]</scope>
    <source>
        <strain evidence="10">KNic</strain>
    </source>
</reference>
<keyword evidence="5 9" id="KW-0456">Lyase</keyword>
<feature type="binding site" evidence="7">
    <location>
        <position position="125"/>
    </location>
    <ligand>
        <name>Zn(2+)</name>
        <dbReference type="ChEBI" id="CHEBI:29105"/>
    </ligand>
</feature>
<keyword evidence="8" id="KW-0732">Signal</keyword>
<dbReference type="Gene3D" id="3.40.1050.10">
    <property type="entry name" value="Carbonic anhydrase"/>
    <property type="match status" value="1"/>
</dbReference>
<dbReference type="PATRIC" id="fig|389348.3.peg.2432"/>
<dbReference type="InParanoid" id="A0A0U5JIE8"/>
<evidence type="ECO:0000256" key="2">
    <source>
        <dbReference type="ARBA" id="ARBA00012925"/>
    </source>
</evidence>
<evidence type="ECO:0000256" key="5">
    <source>
        <dbReference type="ARBA" id="ARBA00023239"/>
    </source>
</evidence>
<name>A0A0U5JIE8_9BACT</name>
<keyword evidence="3 7" id="KW-0479">Metal-binding</keyword>
<dbReference type="SMART" id="SM00947">
    <property type="entry name" value="Pro_CA"/>
    <property type="match status" value="1"/>
</dbReference>
<evidence type="ECO:0000313" key="10">
    <source>
        <dbReference type="Proteomes" id="UP000069902"/>
    </source>
</evidence>
<dbReference type="RefSeq" id="WP_059061977.1">
    <property type="nucleotide sequence ID" value="NZ_LN879502.1"/>
</dbReference>
<dbReference type="SUPFAM" id="SSF53056">
    <property type="entry name" value="beta-carbonic anhydrase, cab"/>
    <property type="match status" value="1"/>
</dbReference>
<feature type="binding site" evidence="7">
    <location>
        <position position="71"/>
    </location>
    <ligand>
        <name>Zn(2+)</name>
        <dbReference type="ChEBI" id="CHEBI:29105"/>
    </ligand>
</feature>
<dbReference type="STRING" id="389348.PNK_2164"/>
<feature type="binding site" evidence="7">
    <location>
        <position position="69"/>
    </location>
    <ligand>
        <name>Zn(2+)</name>
        <dbReference type="ChEBI" id="CHEBI:29105"/>
    </ligand>
</feature>
<protein>
    <recommendedName>
        <fullName evidence="2">carbonic anhydrase</fullName>
        <ecNumber evidence="2">4.2.1.1</ecNumber>
    </recommendedName>
</protein>
<evidence type="ECO:0000256" key="6">
    <source>
        <dbReference type="ARBA" id="ARBA00048348"/>
    </source>
</evidence>
<proteinExistence type="inferred from homology"/>
<feature type="chain" id="PRO_5006860496" description="carbonic anhydrase" evidence="8">
    <location>
        <begin position="22"/>
        <end position="230"/>
    </location>
</feature>
<evidence type="ECO:0000256" key="8">
    <source>
        <dbReference type="SAM" id="SignalP"/>
    </source>
</evidence>
<feature type="signal peptide" evidence="8">
    <location>
        <begin position="1"/>
        <end position="21"/>
    </location>
</feature>
<organism evidence="9 10">
    <name type="scientific">Candidatus Protochlamydia naegleriophila</name>
    <dbReference type="NCBI Taxonomy" id="389348"/>
    <lineage>
        <taxon>Bacteria</taxon>
        <taxon>Pseudomonadati</taxon>
        <taxon>Chlamydiota</taxon>
        <taxon>Chlamydiia</taxon>
        <taxon>Parachlamydiales</taxon>
        <taxon>Parachlamydiaceae</taxon>
        <taxon>Candidatus Protochlamydia</taxon>
    </lineage>
</organism>
<keyword evidence="4 7" id="KW-0862">Zinc</keyword>
<sequence>MKPNFFLLLFLLVFSSASIQATSECECGSKHDWHYLQKLNRKFIKNPKYIKQRKKTANGQNPAFVVLSCADSRTPPELIFNQGLGSIFCPRVAGNTAGDQVVDSIAFAVDTWNVTTVVVMGHENCGAVSGALDRLRLNGGVIDPENGVLNAVLIPIEKAIVDAGIDIYGPNALEESTRANIAYAARQLMEKSAIISNAVQNGQIIIVGSVYSLKTGKAKEIFVIDNCIEG</sequence>
<dbReference type="EC" id="4.2.1.1" evidence="2"/>
<dbReference type="GO" id="GO:0004089">
    <property type="term" value="F:carbonate dehydratase activity"/>
    <property type="evidence" value="ECO:0007669"/>
    <property type="project" value="UniProtKB-EC"/>
</dbReference>
<feature type="binding site" evidence="7">
    <location>
        <position position="122"/>
    </location>
    <ligand>
        <name>Zn(2+)</name>
        <dbReference type="ChEBI" id="CHEBI:29105"/>
    </ligand>
</feature>
<comment type="cofactor">
    <cofactor evidence="7">
        <name>Zn(2+)</name>
        <dbReference type="ChEBI" id="CHEBI:29105"/>
    </cofactor>
    <text evidence="7">Binds 1 zinc ion per subunit.</text>
</comment>
<evidence type="ECO:0000313" key="9">
    <source>
        <dbReference type="EMBL" id="CUI17765.1"/>
    </source>
</evidence>
<dbReference type="AlphaFoldDB" id="A0A0U5JIE8"/>